<dbReference type="InterPro" id="IPR027417">
    <property type="entry name" value="P-loop_NTPase"/>
</dbReference>
<dbReference type="PROSITE" id="PS50929">
    <property type="entry name" value="ABC_TM1F"/>
    <property type="match status" value="1"/>
</dbReference>
<evidence type="ECO:0000256" key="3">
    <source>
        <dbReference type="ARBA" id="ARBA00022741"/>
    </source>
</evidence>
<name>H8FVW6_MAGML</name>
<dbReference type="InterPro" id="IPR039421">
    <property type="entry name" value="Type_1_exporter"/>
</dbReference>
<dbReference type="GO" id="GO:0016887">
    <property type="term" value="F:ATP hydrolysis activity"/>
    <property type="evidence" value="ECO:0007669"/>
    <property type="project" value="InterPro"/>
</dbReference>
<dbReference type="InterPro" id="IPR036640">
    <property type="entry name" value="ABC1_TM_sf"/>
</dbReference>
<keyword evidence="2 7" id="KW-0812">Transmembrane</keyword>
<dbReference type="InterPro" id="IPR003593">
    <property type="entry name" value="AAA+_ATPase"/>
</dbReference>
<proteinExistence type="predicted"/>
<dbReference type="GO" id="GO:1904680">
    <property type="term" value="F:peptide transmembrane transporter activity"/>
    <property type="evidence" value="ECO:0007669"/>
    <property type="project" value="InterPro"/>
</dbReference>
<evidence type="ECO:0000256" key="4">
    <source>
        <dbReference type="ARBA" id="ARBA00022840"/>
    </source>
</evidence>
<feature type="domain" description="ABC transmembrane type-1" evidence="9">
    <location>
        <begin position="24"/>
        <end position="298"/>
    </location>
</feature>
<comment type="caution">
    <text evidence="10">The sequence shown here is derived from an EMBL/GenBank/DDBJ whole genome shotgun (WGS) entry which is preliminary data.</text>
</comment>
<dbReference type="Gene3D" id="1.20.1560.10">
    <property type="entry name" value="ABC transporter type 1, transmembrane domain"/>
    <property type="match status" value="1"/>
</dbReference>
<evidence type="ECO:0000259" key="9">
    <source>
        <dbReference type="PROSITE" id="PS50929"/>
    </source>
</evidence>
<accession>H8FVW6</accession>
<protein>
    <submittedName>
        <fullName evidence="10">ATP-binding protein syrD</fullName>
        <ecNumber evidence="10">3.6.3.44</ecNumber>
    </submittedName>
</protein>
<gene>
    <name evidence="10" type="primary">syrD</name>
    <name evidence="10" type="ORF">PHAMO_40065</name>
</gene>
<evidence type="ECO:0000256" key="1">
    <source>
        <dbReference type="ARBA" id="ARBA00004651"/>
    </source>
</evidence>
<evidence type="ECO:0000256" key="7">
    <source>
        <dbReference type="SAM" id="Phobius"/>
    </source>
</evidence>
<dbReference type="InterPro" id="IPR003439">
    <property type="entry name" value="ABC_transporter-like_ATP-bd"/>
</dbReference>
<dbReference type="GO" id="GO:0034040">
    <property type="term" value="F:ATPase-coupled lipid transmembrane transporter activity"/>
    <property type="evidence" value="ECO:0007669"/>
    <property type="project" value="TreeGrafter"/>
</dbReference>
<comment type="subcellular location">
    <subcellularLocation>
        <location evidence="1">Cell membrane</location>
        <topology evidence="1">Multi-pass membrane protein</topology>
    </subcellularLocation>
</comment>
<dbReference type="PROSITE" id="PS50893">
    <property type="entry name" value="ABC_TRANSPORTER_2"/>
    <property type="match status" value="1"/>
</dbReference>
<dbReference type="GO" id="GO:0015833">
    <property type="term" value="P:peptide transport"/>
    <property type="evidence" value="ECO:0007669"/>
    <property type="project" value="InterPro"/>
</dbReference>
<dbReference type="eggNOG" id="COG4615">
    <property type="taxonomic scope" value="Bacteria"/>
</dbReference>
<keyword evidence="5 7" id="KW-1133">Transmembrane helix</keyword>
<evidence type="ECO:0000256" key="2">
    <source>
        <dbReference type="ARBA" id="ARBA00022692"/>
    </source>
</evidence>
<dbReference type="AlphaFoldDB" id="H8FVW6"/>
<keyword evidence="11" id="KW-1185">Reference proteome</keyword>
<dbReference type="OrthoDB" id="9760776at2"/>
<evidence type="ECO:0000313" key="11">
    <source>
        <dbReference type="Proteomes" id="UP000004169"/>
    </source>
</evidence>
<dbReference type="InterPro" id="IPR005898">
    <property type="entry name" value="Cyc_pep_transpt_SyrD/YojI"/>
</dbReference>
<sequence>MSGMAKTGIFSFLQGETHALNKRLIILTATSGIANALNLAVINAGVETLSHGGPPWQYFVWFGLSLALFVYSLRYVLYASTRIAESAICSVRIRLADKIRRCDLLALEQIGEADIHSRISRDTAAIAQAARPLFAAAQSAVMILFTMIYIATVSPVAVLLCLALIGGGASIYLKDRKGYEEGLESASRQEDELFNTLNGLLRGFKEIRLNVLKSDDVFTDFSENARRVRDVRTDVMILFSDNYVFVEMFFVLLLGAIVFVLPILSDSFGSSVTKIVSAVLFFFGPLGNVVMMVPLLSQVNVTVENLQRLEASLDDVLAKSNERIPVPPVDLSPFTTIRFDGVGFTYVDPDGKVTFTVGPIDGEVRRGEILFLVGGNGSGKTTFLKLFTALYPPTQGAIRVDGIEIGPANIQSYRALFSAIFSDFHLFDKLYGLHAAAPERVNAMLRLMDISHKTAFADGRFTNTHLSTGQRKRLALVVSYLEDKEIYIFDEVAADQDPHFRHYFYETLLPDLKKSGKTVVVVSHDDRYFHIADRVLRMDYGRLRDDLADIATFREPGP</sequence>
<feature type="transmembrane region" description="Helical" evidence="7">
    <location>
        <begin position="140"/>
        <end position="173"/>
    </location>
</feature>
<dbReference type="GO" id="GO:0140359">
    <property type="term" value="F:ABC-type transporter activity"/>
    <property type="evidence" value="ECO:0007669"/>
    <property type="project" value="InterPro"/>
</dbReference>
<feature type="transmembrane region" description="Helical" evidence="7">
    <location>
        <begin position="243"/>
        <end position="264"/>
    </location>
</feature>
<dbReference type="Gene3D" id="3.40.50.300">
    <property type="entry name" value="P-loop containing nucleotide triphosphate hydrolases"/>
    <property type="match status" value="1"/>
</dbReference>
<keyword evidence="10" id="KW-0378">Hydrolase</keyword>
<dbReference type="InterPro" id="IPR011527">
    <property type="entry name" value="ABC1_TM_dom"/>
</dbReference>
<feature type="transmembrane region" description="Helical" evidence="7">
    <location>
        <begin position="58"/>
        <end position="77"/>
    </location>
</feature>
<dbReference type="PANTHER" id="PTHR24221">
    <property type="entry name" value="ATP-BINDING CASSETTE SUB-FAMILY B"/>
    <property type="match status" value="1"/>
</dbReference>
<dbReference type="GO" id="GO:0005886">
    <property type="term" value="C:plasma membrane"/>
    <property type="evidence" value="ECO:0007669"/>
    <property type="project" value="UniProtKB-SubCell"/>
</dbReference>
<organism evidence="10 11">
    <name type="scientific">Magnetospirillum molischianum DSM 120</name>
    <dbReference type="NCBI Taxonomy" id="1150626"/>
    <lineage>
        <taxon>Bacteria</taxon>
        <taxon>Pseudomonadati</taxon>
        <taxon>Pseudomonadota</taxon>
        <taxon>Alphaproteobacteria</taxon>
        <taxon>Rhodospirillales</taxon>
        <taxon>Rhodospirillaceae</taxon>
        <taxon>Magnetospirillum</taxon>
    </lineage>
</organism>
<dbReference type="EC" id="3.6.3.44" evidence="10"/>
<feature type="transmembrane region" description="Helical" evidence="7">
    <location>
        <begin position="276"/>
        <end position="296"/>
    </location>
</feature>
<dbReference type="SUPFAM" id="SSF52540">
    <property type="entry name" value="P-loop containing nucleoside triphosphate hydrolases"/>
    <property type="match status" value="1"/>
</dbReference>
<feature type="transmembrane region" description="Helical" evidence="7">
    <location>
        <begin position="24"/>
        <end position="46"/>
    </location>
</feature>
<evidence type="ECO:0000259" key="8">
    <source>
        <dbReference type="PROSITE" id="PS50893"/>
    </source>
</evidence>
<feature type="domain" description="ABC transporter" evidence="8">
    <location>
        <begin position="337"/>
        <end position="557"/>
    </location>
</feature>
<dbReference type="SMART" id="SM00382">
    <property type="entry name" value="AAA"/>
    <property type="match status" value="1"/>
</dbReference>
<keyword evidence="4 10" id="KW-0067">ATP-binding</keyword>
<reference evidence="10 11" key="1">
    <citation type="journal article" date="2012" name="J. Bacteriol.">
        <title>Draft Genome Sequence of the Purple Photosynthetic Bacterium Phaeospirillum molischianum DSM120, a Particularly Versatile Bacterium.</title>
        <authorList>
            <person name="Duquesne K."/>
            <person name="Prima V."/>
            <person name="Ji B."/>
            <person name="Rouy Z."/>
            <person name="Medigue C."/>
            <person name="Talla E."/>
            <person name="Sturgis J.N."/>
        </authorList>
    </citation>
    <scope>NUCLEOTIDE SEQUENCE [LARGE SCALE GENOMIC DNA]</scope>
    <source>
        <strain evidence="11">DSM120</strain>
    </source>
</reference>
<dbReference type="GO" id="GO:0005524">
    <property type="term" value="F:ATP binding"/>
    <property type="evidence" value="ECO:0007669"/>
    <property type="project" value="UniProtKB-KW"/>
</dbReference>
<evidence type="ECO:0000313" key="10">
    <source>
        <dbReference type="EMBL" id="CCG42504.1"/>
    </source>
</evidence>
<evidence type="ECO:0000256" key="6">
    <source>
        <dbReference type="ARBA" id="ARBA00023136"/>
    </source>
</evidence>
<evidence type="ECO:0000256" key="5">
    <source>
        <dbReference type="ARBA" id="ARBA00022989"/>
    </source>
</evidence>
<dbReference type="NCBIfam" id="TIGR01194">
    <property type="entry name" value="cyc_pep_trnsptr"/>
    <property type="match status" value="1"/>
</dbReference>
<dbReference type="SUPFAM" id="SSF90123">
    <property type="entry name" value="ABC transporter transmembrane region"/>
    <property type="match status" value="1"/>
</dbReference>
<dbReference type="PANTHER" id="PTHR24221:SF654">
    <property type="entry name" value="ATP-BINDING CASSETTE SUB-FAMILY B MEMBER 6"/>
    <property type="match status" value="1"/>
</dbReference>
<dbReference type="STRING" id="1150626.PHAMO_40065"/>
<keyword evidence="3" id="KW-0547">Nucleotide-binding</keyword>
<dbReference type="Proteomes" id="UP000004169">
    <property type="component" value="Unassembled WGS sequence"/>
</dbReference>
<dbReference type="Pfam" id="PF00005">
    <property type="entry name" value="ABC_tran"/>
    <property type="match status" value="1"/>
</dbReference>
<dbReference type="EMBL" id="CAHP01000034">
    <property type="protein sequence ID" value="CCG42504.1"/>
    <property type="molecule type" value="Genomic_DNA"/>
</dbReference>
<keyword evidence="6 7" id="KW-0472">Membrane</keyword>